<accession>K7A1F3</accession>
<gene>
    <name evidence="1" type="ORF">C427_2757</name>
</gene>
<organism evidence="1 2">
    <name type="scientific">Paraglaciecola psychrophila 170</name>
    <dbReference type="NCBI Taxonomy" id="1129794"/>
    <lineage>
        <taxon>Bacteria</taxon>
        <taxon>Pseudomonadati</taxon>
        <taxon>Pseudomonadota</taxon>
        <taxon>Gammaproteobacteria</taxon>
        <taxon>Alteromonadales</taxon>
        <taxon>Alteromonadaceae</taxon>
        <taxon>Paraglaciecola</taxon>
    </lineage>
</organism>
<dbReference type="AlphaFoldDB" id="K7A1F3"/>
<evidence type="ECO:0000313" key="1">
    <source>
        <dbReference type="EMBL" id="AGH44866.1"/>
    </source>
</evidence>
<proteinExistence type="predicted"/>
<name>K7A1F3_9ALTE</name>
<dbReference type="EMBL" id="CP003837">
    <property type="protein sequence ID" value="AGH44866.1"/>
    <property type="molecule type" value="Genomic_DNA"/>
</dbReference>
<dbReference type="HOGENOM" id="CLU_3331193_0_0_6"/>
<dbReference type="KEGG" id="gps:C427_2757"/>
<keyword evidence="2" id="KW-1185">Reference proteome</keyword>
<sequence>MPVTNINNDTIDFLPAMTVLNSCKFMLLDGLGGKGSRR</sequence>
<reference evidence="1 2" key="1">
    <citation type="journal article" date="2013" name="Genome Announc.">
        <title>Complete Genome Sequence of Glaciecola psychrophila Strain 170T.</title>
        <authorList>
            <person name="Yin J."/>
            <person name="Chen J."/>
            <person name="Liu G."/>
            <person name="Yu Y."/>
            <person name="Song L."/>
            <person name="Wang X."/>
            <person name="Qu X."/>
        </authorList>
    </citation>
    <scope>NUCLEOTIDE SEQUENCE [LARGE SCALE GENOMIC DNA]</scope>
    <source>
        <strain evidence="1 2">170</strain>
    </source>
</reference>
<protein>
    <submittedName>
        <fullName evidence="1">Uncharacterized protein</fullName>
    </submittedName>
</protein>
<dbReference type="PATRIC" id="fig|1129794.4.peg.2741"/>
<dbReference type="Proteomes" id="UP000011864">
    <property type="component" value="Chromosome"/>
</dbReference>
<evidence type="ECO:0000313" key="2">
    <source>
        <dbReference type="Proteomes" id="UP000011864"/>
    </source>
</evidence>